<keyword evidence="4" id="KW-0234">DNA repair</keyword>
<evidence type="ECO:0000313" key="7">
    <source>
        <dbReference type="Proteomes" id="UP000199101"/>
    </source>
</evidence>
<dbReference type="Gene3D" id="1.10.1670.40">
    <property type="match status" value="1"/>
</dbReference>
<evidence type="ECO:0000256" key="3">
    <source>
        <dbReference type="ARBA" id="ARBA00022763"/>
    </source>
</evidence>
<dbReference type="Proteomes" id="UP000199101">
    <property type="component" value="Unassembled WGS sequence"/>
</dbReference>
<dbReference type="GO" id="GO:0006285">
    <property type="term" value="P:base-excision repair, AP site formation"/>
    <property type="evidence" value="ECO:0007669"/>
    <property type="project" value="TreeGrafter"/>
</dbReference>
<protein>
    <recommendedName>
        <fullName evidence="2">DNA-3-methyladenine glycosylase II</fullName>
        <ecNumber evidence="2">3.2.2.21</ecNumber>
    </recommendedName>
</protein>
<comment type="catalytic activity">
    <reaction evidence="1">
        <text>Hydrolysis of alkylated DNA, releasing 3-methyladenine, 3-methylguanine, 7-methylguanine and 7-methyladenine.</text>
        <dbReference type="EC" id="3.2.2.21"/>
    </reaction>
</comment>
<reference evidence="7" key="1">
    <citation type="submission" date="2016-08" db="EMBL/GenBank/DDBJ databases">
        <authorList>
            <person name="Varghese N."/>
            <person name="Submissions Spin"/>
        </authorList>
    </citation>
    <scope>NUCLEOTIDE SEQUENCE [LARGE SCALE GENOMIC DNA]</scope>
    <source>
        <strain evidence="7">HAMBI 2975</strain>
    </source>
</reference>
<dbReference type="PANTHER" id="PTHR43003:SF5">
    <property type="entry name" value="DNA-3-METHYLADENINE GLYCOSYLASE"/>
    <property type="match status" value="1"/>
</dbReference>
<dbReference type="STRING" id="410764.GA0061103_0735"/>
<dbReference type="PANTHER" id="PTHR43003">
    <property type="entry name" value="DNA-3-METHYLADENINE GLYCOSYLASE"/>
    <property type="match status" value="1"/>
</dbReference>
<dbReference type="AlphaFoldDB" id="A0A1C3XCT1"/>
<dbReference type="InterPro" id="IPR003265">
    <property type="entry name" value="HhH-GPD_domain"/>
</dbReference>
<evidence type="ECO:0000259" key="5">
    <source>
        <dbReference type="SMART" id="SM00478"/>
    </source>
</evidence>
<dbReference type="RefSeq" id="WP_092720004.1">
    <property type="nucleotide sequence ID" value="NZ_FMAG01000015.1"/>
</dbReference>
<gene>
    <name evidence="6" type="ORF">GA0061103_0735</name>
</gene>
<dbReference type="Pfam" id="PF00730">
    <property type="entry name" value="HhH-GPD"/>
    <property type="match status" value="1"/>
</dbReference>
<name>A0A1C3XCT1_9HYPH</name>
<dbReference type="OrthoDB" id="9785929at2"/>
<dbReference type="GO" id="GO:0005737">
    <property type="term" value="C:cytoplasm"/>
    <property type="evidence" value="ECO:0007669"/>
    <property type="project" value="TreeGrafter"/>
</dbReference>
<dbReference type="GO" id="GO:0006307">
    <property type="term" value="P:DNA alkylation repair"/>
    <property type="evidence" value="ECO:0007669"/>
    <property type="project" value="TreeGrafter"/>
</dbReference>
<sequence>MIPTDAELEAGRLALARLDPLMAKAHAEVRPSTWVVRERGFKGLVRQIIGQQVSVAAADSIRRKMIDGLGMLTPETILAADDVQLRGYGLSGQKIRYVRAIAEAAELFERLDSMSDEEAIAALVAIKGVGRWTAETYLMFSEGRLDFFPAGDIALQEGYRLLVGWDARPSEKVLYTRAETWKPYRGIAALLLWGYYMQARGRATESGAVLSP</sequence>
<dbReference type="EC" id="3.2.2.21" evidence="2"/>
<dbReference type="Gene3D" id="1.10.340.30">
    <property type="entry name" value="Hypothetical protein, domain 2"/>
    <property type="match status" value="1"/>
</dbReference>
<keyword evidence="7" id="KW-1185">Reference proteome</keyword>
<dbReference type="GO" id="GO:0032131">
    <property type="term" value="F:alkylated DNA binding"/>
    <property type="evidence" value="ECO:0007669"/>
    <property type="project" value="TreeGrafter"/>
</dbReference>
<dbReference type="SUPFAM" id="SSF48150">
    <property type="entry name" value="DNA-glycosylase"/>
    <property type="match status" value="1"/>
</dbReference>
<dbReference type="GO" id="GO:0032993">
    <property type="term" value="C:protein-DNA complex"/>
    <property type="evidence" value="ECO:0007669"/>
    <property type="project" value="TreeGrafter"/>
</dbReference>
<dbReference type="InterPro" id="IPR051912">
    <property type="entry name" value="Alkylbase_DNA_Glycosylase/TA"/>
</dbReference>
<keyword evidence="3" id="KW-0227">DNA damage</keyword>
<dbReference type="GO" id="GO:0008725">
    <property type="term" value="F:DNA-3-methyladenine glycosylase activity"/>
    <property type="evidence" value="ECO:0007669"/>
    <property type="project" value="TreeGrafter"/>
</dbReference>
<dbReference type="EMBL" id="FMAG01000015">
    <property type="protein sequence ID" value="SCB50031.1"/>
    <property type="molecule type" value="Genomic_DNA"/>
</dbReference>
<evidence type="ECO:0000256" key="2">
    <source>
        <dbReference type="ARBA" id="ARBA00012000"/>
    </source>
</evidence>
<evidence type="ECO:0000256" key="4">
    <source>
        <dbReference type="ARBA" id="ARBA00023204"/>
    </source>
</evidence>
<dbReference type="CDD" id="cd00056">
    <property type="entry name" value="ENDO3c"/>
    <property type="match status" value="1"/>
</dbReference>
<evidence type="ECO:0000313" key="6">
    <source>
        <dbReference type="EMBL" id="SCB50031.1"/>
    </source>
</evidence>
<dbReference type="GO" id="GO:0043916">
    <property type="term" value="F:DNA-7-methylguanine glycosylase activity"/>
    <property type="evidence" value="ECO:0007669"/>
    <property type="project" value="TreeGrafter"/>
</dbReference>
<proteinExistence type="predicted"/>
<dbReference type="SMART" id="SM00478">
    <property type="entry name" value="ENDO3c"/>
    <property type="match status" value="1"/>
</dbReference>
<feature type="domain" description="HhH-GPD" evidence="5">
    <location>
        <begin position="49"/>
        <end position="196"/>
    </location>
</feature>
<evidence type="ECO:0000256" key="1">
    <source>
        <dbReference type="ARBA" id="ARBA00000086"/>
    </source>
</evidence>
<organism evidence="6 7">
    <name type="scientific">Rhizobium multihospitium</name>
    <dbReference type="NCBI Taxonomy" id="410764"/>
    <lineage>
        <taxon>Bacteria</taxon>
        <taxon>Pseudomonadati</taxon>
        <taxon>Pseudomonadota</taxon>
        <taxon>Alphaproteobacteria</taxon>
        <taxon>Hyphomicrobiales</taxon>
        <taxon>Rhizobiaceae</taxon>
        <taxon>Rhizobium/Agrobacterium group</taxon>
        <taxon>Rhizobium</taxon>
    </lineage>
</organism>
<dbReference type="InterPro" id="IPR011257">
    <property type="entry name" value="DNA_glycosylase"/>
</dbReference>
<accession>A0A1C3XCT1</accession>